<evidence type="ECO:0000313" key="8">
    <source>
        <dbReference type="EMBL" id="KAH3679106.1"/>
    </source>
</evidence>
<evidence type="ECO:0000256" key="3">
    <source>
        <dbReference type="ARBA" id="ARBA00022692"/>
    </source>
</evidence>
<feature type="region of interest" description="Disordered" evidence="6">
    <location>
        <begin position="1"/>
        <end position="30"/>
    </location>
</feature>
<keyword evidence="2" id="KW-0813">Transport</keyword>
<dbReference type="SUPFAM" id="SSF103473">
    <property type="entry name" value="MFS general substrate transporter"/>
    <property type="match status" value="1"/>
</dbReference>
<dbReference type="AlphaFoldDB" id="A0A9P8PVI5"/>
<name>A0A9P8PVI5_WICPI</name>
<feature type="transmembrane region" description="Helical" evidence="7">
    <location>
        <begin position="233"/>
        <end position="253"/>
    </location>
</feature>
<gene>
    <name evidence="8" type="ORF">WICPIJ_008714</name>
</gene>
<proteinExistence type="predicted"/>
<dbReference type="OrthoDB" id="3639251at2759"/>
<feature type="transmembrane region" description="Helical" evidence="7">
    <location>
        <begin position="462"/>
        <end position="484"/>
    </location>
</feature>
<evidence type="ECO:0000313" key="9">
    <source>
        <dbReference type="Proteomes" id="UP000774326"/>
    </source>
</evidence>
<dbReference type="GO" id="GO:0033229">
    <property type="term" value="F:cysteine transmembrane transporter activity"/>
    <property type="evidence" value="ECO:0007669"/>
    <property type="project" value="TreeGrafter"/>
</dbReference>
<feature type="compositionally biased region" description="Low complexity" evidence="6">
    <location>
        <begin position="1"/>
        <end position="10"/>
    </location>
</feature>
<dbReference type="InterPro" id="IPR036259">
    <property type="entry name" value="MFS_trans_sf"/>
</dbReference>
<organism evidence="8 9">
    <name type="scientific">Wickerhamomyces pijperi</name>
    <name type="common">Yeast</name>
    <name type="synonym">Pichia pijperi</name>
    <dbReference type="NCBI Taxonomy" id="599730"/>
    <lineage>
        <taxon>Eukaryota</taxon>
        <taxon>Fungi</taxon>
        <taxon>Dikarya</taxon>
        <taxon>Ascomycota</taxon>
        <taxon>Saccharomycotina</taxon>
        <taxon>Saccharomycetes</taxon>
        <taxon>Phaffomycetales</taxon>
        <taxon>Wickerhamomycetaceae</taxon>
        <taxon>Wickerhamomyces</taxon>
    </lineage>
</organism>
<dbReference type="Gene3D" id="1.20.1250.20">
    <property type="entry name" value="MFS general substrate transporter like domains"/>
    <property type="match status" value="1"/>
</dbReference>
<dbReference type="Pfam" id="PF07690">
    <property type="entry name" value="MFS_1"/>
    <property type="match status" value="1"/>
</dbReference>
<evidence type="ECO:0000256" key="2">
    <source>
        <dbReference type="ARBA" id="ARBA00022448"/>
    </source>
</evidence>
<feature type="transmembrane region" description="Helical" evidence="7">
    <location>
        <begin position="396"/>
        <end position="417"/>
    </location>
</feature>
<comment type="subcellular location">
    <subcellularLocation>
        <location evidence="1">Membrane</location>
        <topology evidence="1">Multi-pass membrane protein</topology>
    </subcellularLocation>
</comment>
<evidence type="ECO:0000256" key="4">
    <source>
        <dbReference type="ARBA" id="ARBA00022989"/>
    </source>
</evidence>
<keyword evidence="5 7" id="KW-0472">Membrane</keyword>
<feature type="transmembrane region" description="Helical" evidence="7">
    <location>
        <begin position="137"/>
        <end position="157"/>
    </location>
</feature>
<accession>A0A9P8PVI5</accession>
<dbReference type="EMBL" id="JAEUBG010005022">
    <property type="protein sequence ID" value="KAH3679106.1"/>
    <property type="molecule type" value="Genomic_DNA"/>
</dbReference>
<feature type="transmembrane region" description="Helical" evidence="7">
    <location>
        <begin position="339"/>
        <end position="361"/>
    </location>
</feature>
<reference evidence="8" key="1">
    <citation type="journal article" date="2021" name="Open Biol.">
        <title>Shared evolutionary footprints suggest mitochondrial oxidative damage underlies multiple complex I losses in fungi.</title>
        <authorList>
            <person name="Schikora-Tamarit M.A."/>
            <person name="Marcet-Houben M."/>
            <person name="Nosek J."/>
            <person name="Gabaldon T."/>
        </authorList>
    </citation>
    <scope>NUCLEOTIDE SEQUENCE</scope>
    <source>
        <strain evidence="8">CBS2887</strain>
    </source>
</reference>
<protein>
    <recommendedName>
        <fullName evidence="10">Major facilitator superfamily (MFS) profile domain-containing protein</fullName>
    </recommendedName>
</protein>
<feature type="transmembrane region" description="Helical" evidence="7">
    <location>
        <begin position="368"/>
        <end position="390"/>
    </location>
</feature>
<evidence type="ECO:0000256" key="6">
    <source>
        <dbReference type="SAM" id="MobiDB-lite"/>
    </source>
</evidence>
<sequence>MSESQSSSTHSAEKPNERIHSVSEKEVQQHGYKVIQSKDADATLAFQRQYDSEVPEITAEQEKKLSRKVTWYIMALVCWVNLVLYMDKATLSYATMFELFTDTGLTQNRYSNINTLFYVGFAVGQIPGNYLLLKLPIGWYLVGLTSSWTVIIFLTCLAKNYGGLIALRFFLGFVEASILPLMNVTMGQFLTSAEKAATAPIFYSTCLGVTIPTGFIAYGVLYADTTHIHGWKIFYIIIGGLTFITTLLVLFLYPNNPAEAKFLTVEERIWTIRRVQRTTGASIEQKTFKKHQMVEALKDKITWLFGLFFLLQQLANNLPYQQNLLFTGMGGLSNLNSTLVSVASGGFAVVLSLFFSAWLYLFPSFPSLWLQAISLLPSFVGSIVAVSLPWDNKKGLLAALCLASPAFGVNWILMFSLNQTTAAGYTKKITRNAFVMFWYCVANIISPQLWRSKDAPRYYPAWIVQIVLSFFVAPILGLVIYYILKKRNDERLAAVSEDNRVGVVQDDSETEFVVNVASLDLTDLENKAFIYPL</sequence>
<evidence type="ECO:0008006" key="10">
    <source>
        <dbReference type="Google" id="ProtNLM"/>
    </source>
</evidence>
<keyword evidence="4 7" id="KW-1133">Transmembrane helix</keyword>
<keyword evidence="9" id="KW-1185">Reference proteome</keyword>
<feature type="compositionally biased region" description="Basic and acidic residues" evidence="6">
    <location>
        <begin position="11"/>
        <end position="28"/>
    </location>
</feature>
<evidence type="ECO:0000256" key="1">
    <source>
        <dbReference type="ARBA" id="ARBA00004141"/>
    </source>
</evidence>
<dbReference type="PANTHER" id="PTHR43791">
    <property type="entry name" value="PERMEASE-RELATED"/>
    <property type="match status" value="1"/>
</dbReference>
<evidence type="ECO:0000256" key="5">
    <source>
        <dbReference type="ARBA" id="ARBA00023136"/>
    </source>
</evidence>
<feature type="transmembrane region" description="Helical" evidence="7">
    <location>
        <begin position="169"/>
        <end position="189"/>
    </location>
</feature>
<evidence type="ECO:0000256" key="7">
    <source>
        <dbReference type="SAM" id="Phobius"/>
    </source>
</evidence>
<dbReference type="PANTHER" id="PTHR43791:SF63">
    <property type="entry name" value="HIGH AFFINITY CYSTEINE TRANSPORTER"/>
    <property type="match status" value="1"/>
</dbReference>
<feature type="transmembrane region" description="Helical" evidence="7">
    <location>
        <begin position="69"/>
        <end position="86"/>
    </location>
</feature>
<feature type="transmembrane region" description="Helical" evidence="7">
    <location>
        <begin position="201"/>
        <end position="221"/>
    </location>
</feature>
<feature type="transmembrane region" description="Helical" evidence="7">
    <location>
        <begin position="429"/>
        <end position="450"/>
    </location>
</feature>
<dbReference type="InterPro" id="IPR011701">
    <property type="entry name" value="MFS"/>
</dbReference>
<comment type="caution">
    <text evidence="8">The sequence shown here is derived from an EMBL/GenBank/DDBJ whole genome shotgun (WGS) entry which is preliminary data.</text>
</comment>
<dbReference type="GO" id="GO:0016020">
    <property type="term" value="C:membrane"/>
    <property type="evidence" value="ECO:0007669"/>
    <property type="project" value="UniProtKB-SubCell"/>
</dbReference>
<keyword evidence="3 7" id="KW-0812">Transmembrane</keyword>
<reference evidence="8" key="2">
    <citation type="submission" date="2021-01" db="EMBL/GenBank/DDBJ databases">
        <authorList>
            <person name="Schikora-Tamarit M.A."/>
        </authorList>
    </citation>
    <scope>NUCLEOTIDE SEQUENCE</scope>
    <source>
        <strain evidence="8">CBS2887</strain>
    </source>
</reference>
<dbReference type="Proteomes" id="UP000774326">
    <property type="component" value="Unassembled WGS sequence"/>
</dbReference>